<name>A0A316Z8E8_9BASI</name>
<keyword evidence="3" id="KW-1185">Reference proteome</keyword>
<dbReference type="AlphaFoldDB" id="A0A316Z8E8"/>
<dbReference type="GO" id="GO:0044715">
    <property type="term" value="F:8-oxo-dGDP phosphatase activity"/>
    <property type="evidence" value="ECO:0007669"/>
    <property type="project" value="UniProtKB-ARBA"/>
</dbReference>
<evidence type="ECO:0000259" key="1">
    <source>
        <dbReference type="PROSITE" id="PS51462"/>
    </source>
</evidence>
<dbReference type="PROSITE" id="PS51462">
    <property type="entry name" value="NUDIX"/>
    <property type="match status" value="1"/>
</dbReference>
<dbReference type="STRING" id="58919.A0A316Z8E8"/>
<dbReference type="FunFam" id="3.90.79.10:FF:000019">
    <property type="entry name" value="Thiamin pyrophosphokinase, putative"/>
    <property type="match status" value="1"/>
</dbReference>
<dbReference type="Proteomes" id="UP000245946">
    <property type="component" value="Unassembled WGS sequence"/>
</dbReference>
<evidence type="ECO:0000313" key="3">
    <source>
        <dbReference type="Proteomes" id="UP000245946"/>
    </source>
</evidence>
<gene>
    <name evidence="2" type="ORF">FA09DRAFT_330844</name>
</gene>
<organism evidence="2 3">
    <name type="scientific">Tilletiopsis washingtonensis</name>
    <dbReference type="NCBI Taxonomy" id="58919"/>
    <lineage>
        <taxon>Eukaryota</taxon>
        <taxon>Fungi</taxon>
        <taxon>Dikarya</taxon>
        <taxon>Basidiomycota</taxon>
        <taxon>Ustilaginomycotina</taxon>
        <taxon>Exobasidiomycetes</taxon>
        <taxon>Entylomatales</taxon>
        <taxon>Entylomatales incertae sedis</taxon>
        <taxon>Tilletiopsis</taxon>
    </lineage>
</organism>
<dbReference type="InterPro" id="IPR031804">
    <property type="entry name" value="DUF4743"/>
</dbReference>
<dbReference type="RefSeq" id="XP_025597491.1">
    <property type="nucleotide sequence ID" value="XM_025742765.1"/>
</dbReference>
<dbReference type="OrthoDB" id="10261522at2759"/>
<evidence type="ECO:0000313" key="2">
    <source>
        <dbReference type="EMBL" id="PWN97212.1"/>
    </source>
</evidence>
<dbReference type="Pfam" id="PF00293">
    <property type="entry name" value="NUDIX"/>
    <property type="match status" value="1"/>
</dbReference>
<accession>A0A316Z8E8</accession>
<sequence>MSPQHSSLLSVVRFCHNSNPWQDASLAPLFSGPPSDAASVQIGFLPPDVVAAVRRDTDACAKAKGGPPAVRWSDDGKQFWINEQLGSAQARTDALNALAQHWRANKTFANPLDGWRDELYAVYGPPDPASSSAARPSAFLNLERAACALFGVATFGVHATAYTPDYQIWVPRRSATKSTWPGYLDNSVAGGITAGDRPYESMVRECAEEAGLEETLVRSCTKQTGVISYFYTTPEGWVQPEVEFTYDIALPADVVPRPVDGEAESFELMSVEQCVASMRRGEWKANSALVLIDFLLRHGLLTYETLDCDFLALTCALHADLGLPGC</sequence>
<reference evidence="2 3" key="1">
    <citation type="journal article" date="2018" name="Mol. Biol. Evol.">
        <title>Broad Genomic Sampling Reveals a Smut Pathogenic Ancestry of the Fungal Clade Ustilaginomycotina.</title>
        <authorList>
            <person name="Kijpornyongpan T."/>
            <person name="Mondo S.J."/>
            <person name="Barry K."/>
            <person name="Sandor L."/>
            <person name="Lee J."/>
            <person name="Lipzen A."/>
            <person name="Pangilinan J."/>
            <person name="LaButti K."/>
            <person name="Hainaut M."/>
            <person name="Henrissat B."/>
            <person name="Grigoriev I.V."/>
            <person name="Spatafora J.W."/>
            <person name="Aime M.C."/>
        </authorList>
    </citation>
    <scope>NUCLEOTIDE SEQUENCE [LARGE SCALE GENOMIC DNA]</scope>
    <source>
        <strain evidence="2 3">MCA 4186</strain>
    </source>
</reference>
<protein>
    <recommendedName>
        <fullName evidence="1">Nudix hydrolase domain-containing protein</fullName>
    </recommendedName>
</protein>
<dbReference type="Pfam" id="PF15916">
    <property type="entry name" value="DUF4743"/>
    <property type="match status" value="1"/>
</dbReference>
<feature type="domain" description="Nudix hydrolase" evidence="1">
    <location>
        <begin position="152"/>
        <end position="291"/>
    </location>
</feature>
<dbReference type="PANTHER" id="PTHR13622:SF8">
    <property type="entry name" value="THIAMIN PYROPHOSPHOKINASE 1"/>
    <property type="match status" value="1"/>
</dbReference>
<proteinExistence type="predicted"/>
<dbReference type="SUPFAM" id="SSF55811">
    <property type="entry name" value="Nudix"/>
    <property type="match status" value="1"/>
</dbReference>
<dbReference type="CDD" id="cd03676">
    <property type="entry name" value="NUDIX_Tnr3_like"/>
    <property type="match status" value="1"/>
</dbReference>
<dbReference type="InterPro" id="IPR000086">
    <property type="entry name" value="NUDIX_hydrolase_dom"/>
</dbReference>
<dbReference type="InterPro" id="IPR015797">
    <property type="entry name" value="NUDIX_hydrolase-like_dom_sf"/>
</dbReference>
<dbReference type="GeneID" id="37270309"/>
<dbReference type="EMBL" id="KZ819296">
    <property type="protein sequence ID" value="PWN97212.1"/>
    <property type="molecule type" value="Genomic_DNA"/>
</dbReference>
<dbReference type="PANTHER" id="PTHR13622">
    <property type="entry name" value="THIAMIN PYROPHOSPHOKINASE"/>
    <property type="match status" value="1"/>
</dbReference>
<dbReference type="Gene3D" id="3.90.79.10">
    <property type="entry name" value="Nucleoside Triphosphate Pyrophosphohydrolase"/>
    <property type="match status" value="1"/>
</dbReference>